<dbReference type="RefSeq" id="XP_014153681.1">
    <property type="nucleotide sequence ID" value="XM_014298206.1"/>
</dbReference>
<organism evidence="1 2">
    <name type="scientific">Sphaeroforma arctica JP610</name>
    <dbReference type="NCBI Taxonomy" id="667725"/>
    <lineage>
        <taxon>Eukaryota</taxon>
        <taxon>Ichthyosporea</taxon>
        <taxon>Ichthyophonida</taxon>
        <taxon>Sphaeroforma</taxon>
    </lineage>
</organism>
<dbReference type="Proteomes" id="UP000054560">
    <property type="component" value="Unassembled WGS sequence"/>
</dbReference>
<proteinExistence type="predicted"/>
<protein>
    <submittedName>
        <fullName evidence="1">Uncharacterized protein</fullName>
    </submittedName>
</protein>
<gene>
    <name evidence="1" type="ORF">SARC_07835</name>
</gene>
<accession>A0A0L0FSV7</accession>
<dbReference type="AlphaFoldDB" id="A0A0L0FSV7"/>
<evidence type="ECO:0000313" key="2">
    <source>
        <dbReference type="Proteomes" id="UP000054560"/>
    </source>
</evidence>
<name>A0A0L0FSV7_9EUKA</name>
<reference evidence="1 2" key="1">
    <citation type="submission" date="2011-02" db="EMBL/GenBank/DDBJ databases">
        <title>The Genome Sequence of Sphaeroforma arctica JP610.</title>
        <authorList>
            <consortium name="The Broad Institute Genome Sequencing Platform"/>
            <person name="Russ C."/>
            <person name="Cuomo C."/>
            <person name="Young S.K."/>
            <person name="Zeng Q."/>
            <person name="Gargeya S."/>
            <person name="Alvarado L."/>
            <person name="Berlin A."/>
            <person name="Chapman S.B."/>
            <person name="Chen Z."/>
            <person name="Freedman E."/>
            <person name="Gellesch M."/>
            <person name="Goldberg J."/>
            <person name="Griggs A."/>
            <person name="Gujja S."/>
            <person name="Heilman E."/>
            <person name="Heiman D."/>
            <person name="Howarth C."/>
            <person name="Mehta T."/>
            <person name="Neiman D."/>
            <person name="Pearson M."/>
            <person name="Roberts A."/>
            <person name="Saif S."/>
            <person name="Shea T."/>
            <person name="Shenoy N."/>
            <person name="Sisk P."/>
            <person name="Stolte C."/>
            <person name="Sykes S."/>
            <person name="White J."/>
            <person name="Yandava C."/>
            <person name="Burger G."/>
            <person name="Gray M.W."/>
            <person name="Holland P.W.H."/>
            <person name="King N."/>
            <person name="Lang F.B.F."/>
            <person name="Roger A.J."/>
            <person name="Ruiz-Trillo I."/>
            <person name="Haas B."/>
            <person name="Nusbaum C."/>
            <person name="Birren B."/>
        </authorList>
    </citation>
    <scope>NUCLEOTIDE SEQUENCE [LARGE SCALE GENOMIC DNA]</scope>
    <source>
        <strain evidence="1 2">JP610</strain>
    </source>
</reference>
<keyword evidence="2" id="KW-1185">Reference proteome</keyword>
<dbReference type="GeneID" id="25908339"/>
<dbReference type="EMBL" id="KQ242246">
    <property type="protein sequence ID" value="KNC79779.1"/>
    <property type="molecule type" value="Genomic_DNA"/>
</dbReference>
<evidence type="ECO:0000313" key="1">
    <source>
        <dbReference type="EMBL" id="KNC79779.1"/>
    </source>
</evidence>
<sequence length="196" mass="21975">MNNVTKDFAAATGGCNSTLGDGSSYNSMFENVNSTNDFGCSNDFIQAWSLLGKTGTRYDTFKVFRLLKNHSDPIELPWSRAALWAGQNVNPMNTFDGVSHNGLAKHFPEFIVRNLSLDETNLAGLEYFSLIDMFATNTTTNYPSPTSSLPPTYPYRQRRRSRQILHRNATEAAFILRIRFMNTNAAGREPKMIAVD</sequence>